<name>A0A7R8UAH9_HERIL</name>
<dbReference type="InParanoid" id="A0A7R8UAH9"/>
<proteinExistence type="predicted"/>
<dbReference type="EMBL" id="LR899009">
    <property type="protein sequence ID" value="CAD7077198.1"/>
    <property type="molecule type" value="Genomic_DNA"/>
</dbReference>
<evidence type="ECO:0000313" key="1">
    <source>
        <dbReference type="EMBL" id="CAD7077198.1"/>
    </source>
</evidence>
<sequence length="98" mass="11573">MKLTKILHLRLVVDNSFTFDQVVFQDGWVCCTDNSERIDVITWEYFRHSEVQDISKERCSHVGRLLFALEDCPEPVHDSLINLYCKTFSFETLIKVLF</sequence>
<organism evidence="1 2">
    <name type="scientific">Hermetia illucens</name>
    <name type="common">Black soldier fly</name>
    <dbReference type="NCBI Taxonomy" id="343691"/>
    <lineage>
        <taxon>Eukaryota</taxon>
        <taxon>Metazoa</taxon>
        <taxon>Ecdysozoa</taxon>
        <taxon>Arthropoda</taxon>
        <taxon>Hexapoda</taxon>
        <taxon>Insecta</taxon>
        <taxon>Pterygota</taxon>
        <taxon>Neoptera</taxon>
        <taxon>Endopterygota</taxon>
        <taxon>Diptera</taxon>
        <taxon>Brachycera</taxon>
        <taxon>Stratiomyomorpha</taxon>
        <taxon>Stratiomyidae</taxon>
        <taxon>Hermetiinae</taxon>
        <taxon>Hermetia</taxon>
    </lineage>
</organism>
<gene>
    <name evidence="1" type="ORF">HERILL_LOCUS565</name>
</gene>
<evidence type="ECO:0000313" key="2">
    <source>
        <dbReference type="Proteomes" id="UP000594454"/>
    </source>
</evidence>
<dbReference type="Proteomes" id="UP000594454">
    <property type="component" value="Chromosome 1"/>
</dbReference>
<protein>
    <submittedName>
        <fullName evidence="1">Uncharacterized protein</fullName>
    </submittedName>
</protein>
<keyword evidence="2" id="KW-1185">Reference proteome</keyword>
<dbReference type="AlphaFoldDB" id="A0A7R8UAH9"/>
<reference evidence="1 2" key="1">
    <citation type="submission" date="2020-11" db="EMBL/GenBank/DDBJ databases">
        <authorList>
            <person name="Wallbank WR R."/>
            <person name="Pardo Diaz C."/>
            <person name="Kozak K."/>
            <person name="Martin S."/>
            <person name="Jiggins C."/>
            <person name="Moest M."/>
            <person name="Warren A I."/>
            <person name="Generalovic N T."/>
            <person name="Byers J.R.P. K."/>
            <person name="Montejo-Kovacevich G."/>
            <person name="Yen C E."/>
        </authorList>
    </citation>
    <scope>NUCLEOTIDE SEQUENCE [LARGE SCALE GENOMIC DNA]</scope>
</reference>
<accession>A0A7R8UAH9</accession>